<evidence type="ECO:0000313" key="2">
    <source>
        <dbReference type="Proteomes" id="UP000184386"/>
    </source>
</evidence>
<organism evidence="1 2">
    <name type="scientific">Anaerocolumna jejuensis DSM 15929</name>
    <dbReference type="NCBI Taxonomy" id="1121322"/>
    <lineage>
        <taxon>Bacteria</taxon>
        <taxon>Bacillati</taxon>
        <taxon>Bacillota</taxon>
        <taxon>Clostridia</taxon>
        <taxon>Lachnospirales</taxon>
        <taxon>Lachnospiraceae</taxon>
        <taxon>Anaerocolumna</taxon>
    </lineage>
</organism>
<dbReference type="RefSeq" id="WP_207650825.1">
    <property type="nucleotide sequence ID" value="NZ_FRAC01000006.1"/>
</dbReference>
<gene>
    <name evidence="1" type="ORF">SAMN02745136_00144</name>
</gene>
<evidence type="ECO:0000313" key="1">
    <source>
        <dbReference type="EMBL" id="SHJ48181.1"/>
    </source>
</evidence>
<accession>A0A1M6JN78</accession>
<name>A0A1M6JN78_9FIRM</name>
<dbReference type="Proteomes" id="UP000184386">
    <property type="component" value="Unassembled WGS sequence"/>
</dbReference>
<protein>
    <submittedName>
        <fullName evidence="1">Uncharacterized protein</fullName>
    </submittedName>
</protein>
<reference evidence="1 2" key="1">
    <citation type="submission" date="2016-11" db="EMBL/GenBank/DDBJ databases">
        <authorList>
            <person name="Jaros S."/>
            <person name="Januszkiewicz K."/>
            <person name="Wedrychowicz H."/>
        </authorList>
    </citation>
    <scope>NUCLEOTIDE SEQUENCE [LARGE SCALE GENOMIC DNA]</scope>
    <source>
        <strain evidence="1 2">DSM 15929</strain>
    </source>
</reference>
<proteinExistence type="predicted"/>
<dbReference type="STRING" id="1121322.SAMN02745136_00144"/>
<dbReference type="EMBL" id="FRAC01000006">
    <property type="protein sequence ID" value="SHJ48181.1"/>
    <property type="molecule type" value="Genomic_DNA"/>
</dbReference>
<sequence>MRSKAGYNQYNPAIQNYKESLVKEYGEIGYGYALQRIGNLDKLFNKTSNSISAKVAHKYGLSENGINILKLSYRLEKKGYSLWLAGFYYNKQMEAERESLLYLRVFNPYKNGNGTGENPFYLESGGNKYYKNSGKAGWNRAKNTVKGAGKSYEGTRNLGADFKNGKRLTSHFMDHGGDFGYKTEEEYLAGARNFVKKKPTTTTTQSFVSERGTYFRYDIKTNEFAIVNQYGGISTYFKPENGLNYWIDQVNRYKPK</sequence>
<dbReference type="AlphaFoldDB" id="A0A1M6JN78"/>
<keyword evidence="2" id="KW-1185">Reference proteome</keyword>